<dbReference type="InterPro" id="IPR017932">
    <property type="entry name" value="GATase_2_dom"/>
</dbReference>
<feature type="binding site" evidence="10">
    <location>
        <position position="102"/>
    </location>
    <ligand>
        <name>L-glutamine</name>
        <dbReference type="ChEBI" id="CHEBI:58359"/>
    </ligand>
</feature>
<evidence type="ECO:0000256" key="1">
    <source>
        <dbReference type="ARBA" id="ARBA00005187"/>
    </source>
</evidence>
<feature type="site" description="Important for beta-aspartyl-AMP intermediate formation" evidence="11">
    <location>
        <position position="374"/>
    </location>
</feature>
<evidence type="ECO:0000256" key="5">
    <source>
        <dbReference type="ARBA" id="ARBA00022840"/>
    </source>
</evidence>
<dbReference type="EC" id="6.3.5.4" evidence="3"/>
<dbReference type="RefSeq" id="WP_113919587.1">
    <property type="nucleotide sequence ID" value="NZ_QNRX01000002.1"/>
</dbReference>
<name>A0A366IE26_9FIRM</name>
<evidence type="ECO:0000256" key="11">
    <source>
        <dbReference type="PIRSR" id="PIRSR001589-3"/>
    </source>
</evidence>
<dbReference type="Pfam" id="PF13537">
    <property type="entry name" value="GATase_7"/>
    <property type="match status" value="1"/>
</dbReference>
<evidence type="ECO:0000256" key="6">
    <source>
        <dbReference type="ARBA" id="ARBA00022888"/>
    </source>
</evidence>
<dbReference type="InterPro" id="IPR029055">
    <property type="entry name" value="Ntn_hydrolases_N"/>
</dbReference>
<dbReference type="PROSITE" id="PS51278">
    <property type="entry name" value="GATASE_TYPE_2"/>
    <property type="match status" value="1"/>
</dbReference>
<dbReference type="AlphaFoldDB" id="A0A366IE26"/>
<gene>
    <name evidence="13" type="ORF">DES36_102162</name>
</gene>
<evidence type="ECO:0000256" key="10">
    <source>
        <dbReference type="PIRSR" id="PIRSR001589-2"/>
    </source>
</evidence>
<dbReference type="NCBIfam" id="TIGR01536">
    <property type="entry name" value="asn_synth_AEB"/>
    <property type="match status" value="1"/>
</dbReference>
<feature type="binding site" evidence="10">
    <location>
        <begin position="372"/>
        <end position="373"/>
    </location>
    <ligand>
        <name>ATP</name>
        <dbReference type="ChEBI" id="CHEBI:30616"/>
    </ligand>
</feature>
<dbReference type="SUPFAM" id="SSF56235">
    <property type="entry name" value="N-terminal nucleophile aminohydrolases (Ntn hydrolases)"/>
    <property type="match status" value="1"/>
</dbReference>
<dbReference type="CDD" id="cd00712">
    <property type="entry name" value="AsnB"/>
    <property type="match status" value="1"/>
</dbReference>
<feature type="active site" description="For GATase activity" evidence="9">
    <location>
        <position position="2"/>
    </location>
</feature>
<comment type="similarity">
    <text evidence="2">Belongs to the asparagine synthetase family.</text>
</comment>
<dbReference type="InterPro" id="IPR033738">
    <property type="entry name" value="AsnB_N"/>
</dbReference>
<dbReference type="InterPro" id="IPR014729">
    <property type="entry name" value="Rossmann-like_a/b/a_fold"/>
</dbReference>
<dbReference type="SUPFAM" id="SSF52402">
    <property type="entry name" value="Adenine nucleotide alpha hydrolases-like"/>
    <property type="match status" value="1"/>
</dbReference>
<sequence length="608" mass="70158">MCGIVGWINTNEDLLSYLPVIHKMMETLSYRGPDDSGSFIHKHALLGHRRLIVIDPEGGLQPMNKTIGNSQYTLVYNGELYNTEDLRRELKDLGYTFQSYSDTEVLLTSYIHWKEDCVNHFNGIFAFCVFDQHNNKAFLARDHLGVKPLFYTQKGSSLIFASEIKALLAHPHVRRELDEEGIMELIGLGPATDLGSGVFKNILEVPPAHSLLFSNGRITLKEYWKLEARENNESFEDIVDHTKTLLVDAIKRQLISDVPICTFLSGGLDSSFISTVASHYVDELNTFSVDYKDNSKFFKSSYYQPNSDEYYIDVMHKFLKSNHTNIILSQSDLVHSLEEAVIARDLPGMADVDSSLLLFCKEIRKYSTVALSGECADEIFGGYPWFTNKEDLYADTFPWSKSVGYRKNILNHSYKKLPIEEYVRSKFKDTLSKVSKLDDDPIEDIKLREMTYLNIKWFMLTLLNRKDRMSMRTSLEVRVPFADYRLVEYAYNIPAKYKLMAGREKGLLRDAMKDFLPKEITERKKSPYPKTHHPHYTSHVREKLIKILEDKNSPILNLIDVPYVKEIAASNGENFKVPWYGQLMTGPQIMALLTQIDFWLRQYDVKIL</sequence>
<dbReference type="GO" id="GO:0005829">
    <property type="term" value="C:cytosol"/>
    <property type="evidence" value="ECO:0007669"/>
    <property type="project" value="TreeGrafter"/>
</dbReference>
<reference evidence="13 14" key="1">
    <citation type="submission" date="2018-06" db="EMBL/GenBank/DDBJ databases">
        <title>Genomic Encyclopedia of Type Strains, Phase IV (KMG-IV): sequencing the most valuable type-strain genomes for metagenomic binning, comparative biology and taxonomic classification.</title>
        <authorList>
            <person name="Goeker M."/>
        </authorList>
    </citation>
    <scope>NUCLEOTIDE SEQUENCE [LARGE SCALE GENOMIC DNA]</scope>
    <source>
        <strain evidence="13 14">DSM 22112</strain>
    </source>
</reference>
<dbReference type="PANTHER" id="PTHR43284:SF1">
    <property type="entry name" value="ASPARAGINE SYNTHETASE"/>
    <property type="match status" value="1"/>
</dbReference>
<evidence type="ECO:0000313" key="14">
    <source>
        <dbReference type="Proteomes" id="UP000253490"/>
    </source>
</evidence>
<accession>A0A366IE26</accession>
<keyword evidence="9" id="KW-0028">Amino-acid biosynthesis</keyword>
<evidence type="ECO:0000256" key="4">
    <source>
        <dbReference type="ARBA" id="ARBA00022741"/>
    </source>
</evidence>
<dbReference type="CDD" id="cd01991">
    <property type="entry name" value="Asn_synthase_B_C"/>
    <property type="match status" value="1"/>
</dbReference>
<dbReference type="InterPro" id="IPR001962">
    <property type="entry name" value="Asn_synthase"/>
</dbReference>
<comment type="pathway">
    <text evidence="1">Amino-acid biosynthesis; L-asparagine biosynthesis; L-asparagine from L-aspartate (L-Gln route): step 1/1.</text>
</comment>
<dbReference type="GO" id="GO:0004066">
    <property type="term" value="F:asparagine synthase (glutamine-hydrolyzing) activity"/>
    <property type="evidence" value="ECO:0007669"/>
    <property type="project" value="UniProtKB-EC"/>
</dbReference>
<keyword evidence="7 9" id="KW-0315">Glutamine amidotransferase</keyword>
<dbReference type="InterPro" id="IPR006426">
    <property type="entry name" value="Asn_synth_AEB"/>
</dbReference>
<feature type="domain" description="Glutamine amidotransferase type-2" evidence="12">
    <location>
        <begin position="2"/>
        <end position="216"/>
    </location>
</feature>
<keyword evidence="14" id="KW-1185">Reference proteome</keyword>
<dbReference type="EMBL" id="QNRX01000002">
    <property type="protein sequence ID" value="RBP69019.1"/>
    <property type="molecule type" value="Genomic_DNA"/>
</dbReference>
<protein>
    <recommendedName>
        <fullName evidence="3">asparagine synthase (glutamine-hydrolyzing)</fullName>
        <ecNumber evidence="3">6.3.5.4</ecNumber>
    </recommendedName>
</protein>
<evidence type="ECO:0000256" key="9">
    <source>
        <dbReference type="PIRSR" id="PIRSR001589-1"/>
    </source>
</evidence>
<evidence type="ECO:0000313" key="13">
    <source>
        <dbReference type="EMBL" id="RBP69019.1"/>
    </source>
</evidence>
<comment type="caution">
    <text evidence="13">The sequence shown here is derived from an EMBL/GenBank/DDBJ whole genome shotgun (WGS) entry which is preliminary data.</text>
</comment>
<dbReference type="PIRSF" id="PIRSF001589">
    <property type="entry name" value="Asn_synthetase_glu-h"/>
    <property type="match status" value="1"/>
</dbReference>
<dbReference type="Proteomes" id="UP000253490">
    <property type="component" value="Unassembled WGS sequence"/>
</dbReference>
<keyword evidence="5 10" id="KW-0067">ATP-binding</keyword>
<dbReference type="GO" id="GO:0005524">
    <property type="term" value="F:ATP binding"/>
    <property type="evidence" value="ECO:0007669"/>
    <property type="project" value="UniProtKB-KW"/>
</dbReference>
<dbReference type="Gene3D" id="3.60.20.10">
    <property type="entry name" value="Glutamine Phosphoribosylpyrophosphate, subunit 1, domain 1"/>
    <property type="match status" value="1"/>
</dbReference>
<comment type="catalytic activity">
    <reaction evidence="8">
        <text>L-aspartate + L-glutamine + ATP + H2O = L-asparagine + L-glutamate + AMP + diphosphate + H(+)</text>
        <dbReference type="Rhea" id="RHEA:12228"/>
        <dbReference type="ChEBI" id="CHEBI:15377"/>
        <dbReference type="ChEBI" id="CHEBI:15378"/>
        <dbReference type="ChEBI" id="CHEBI:29985"/>
        <dbReference type="ChEBI" id="CHEBI:29991"/>
        <dbReference type="ChEBI" id="CHEBI:30616"/>
        <dbReference type="ChEBI" id="CHEBI:33019"/>
        <dbReference type="ChEBI" id="CHEBI:58048"/>
        <dbReference type="ChEBI" id="CHEBI:58359"/>
        <dbReference type="ChEBI" id="CHEBI:456215"/>
        <dbReference type="EC" id="6.3.5.4"/>
    </reaction>
</comment>
<proteinExistence type="inferred from homology"/>
<evidence type="ECO:0000256" key="7">
    <source>
        <dbReference type="ARBA" id="ARBA00022962"/>
    </source>
</evidence>
<feature type="binding site" evidence="10">
    <location>
        <position position="289"/>
    </location>
    <ligand>
        <name>ATP</name>
        <dbReference type="ChEBI" id="CHEBI:30616"/>
    </ligand>
</feature>
<dbReference type="InterPro" id="IPR051786">
    <property type="entry name" value="ASN_synthetase/amidase"/>
</dbReference>
<dbReference type="OrthoDB" id="9763290at2"/>
<organism evidence="13 14">
    <name type="scientific">Alkalibaculum bacchi</name>
    <dbReference type="NCBI Taxonomy" id="645887"/>
    <lineage>
        <taxon>Bacteria</taxon>
        <taxon>Bacillati</taxon>
        <taxon>Bacillota</taxon>
        <taxon>Clostridia</taxon>
        <taxon>Eubacteriales</taxon>
        <taxon>Eubacteriaceae</taxon>
        <taxon>Alkalibaculum</taxon>
    </lineage>
</organism>
<evidence type="ECO:0000256" key="2">
    <source>
        <dbReference type="ARBA" id="ARBA00005752"/>
    </source>
</evidence>
<keyword evidence="6 9" id="KW-0061">Asparagine biosynthesis</keyword>
<evidence type="ECO:0000256" key="3">
    <source>
        <dbReference type="ARBA" id="ARBA00012737"/>
    </source>
</evidence>
<keyword evidence="4 10" id="KW-0547">Nucleotide-binding</keyword>
<dbReference type="GO" id="GO:0006529">
    <property type="term" value="P:asparagine biosynthetic process"/>
    <property type="evidence" value="ECO:0007669"/>
    <property type="project" value="UniProtKB-KW"/>
</dbReference>
<evidence type="ECO:0000256" key="8">
    <source>
        <dbReference type="ARBA" id="ARBA00048741"/>
    </source>
</evidence>
<dbReference type="PANTHER" id="PTHR43284">
    <property type="entry name" value="ASPARAGINE SYNTHETASE (GLUTAMINE-HYDROLYZING)"/>
    <property type="match status" value="1"/>
</dbReference>
<dbReference type="Pfam" id="PF00733">
    <property type="entry name" value="Asn_synthase"/>
    <property type="match status" value="1"/>
</dbReference>
<dbReference type="Gene3D" id="3.40.50.620">
    <property type="entry name" value="HUPs"/>
    <property type="match status" value="1"/>
</dbReference>
<evidence type="ECO:0000259" key="12">
    <source>
        <dbReference type="PROSITE" id="PS51278"/>
    </source>
</evidence>